<organism evidence="1 2">
    <name type="scientific">Plakobranchus ocellatus</name>
    <dbReference type="NCBI Taxonomy" id="259542"/>
    <lineage>
        <taxon>Eukaryota</taxon>
        <taxon>Metazoa</taxon>
        <taxon>Spiralia</taxon>
        <taxon>Lophotrochozoa</taxon>
        <taxon>Mollusca</taxon>
        <taxon>Gastropoda</taxon>
        <taxon>Heterobranchia</taxon>
        <taxon>Euthyneura</taxon>
        <taxon>Panpulmonata</taxon>
        <taxon>Sacoglossa</taxon>
        <taxon>Placobranchoidea</taxon>
        <taxon>Plakobranchidae</taxon>
        <taxon>Plakobranchus</taxon>
    </lineage>
</organism>
<sequence length="98" mass="11073">MSTRNNNFSNRDQKGQEGDGYASYFYLVPPEDLVEVDQPGKTFTFEMRVSDYGKVEVHHSTLDFTDSSRTNADIRGGMVRVQAQRGGIFVARSHNKLP</sequence>
<comment type="caution">
    <text evidence="1">The sequence shown here is derived from an EMBL/GenBank/DDBJ whole genome shotgun (WGS) entry which is preliminary data.</text>
</comment>
<name>A0AAV4DKJ5_9GAST</name>
<keyword evidence="2" id="KW-1185">Reference proteome</keyword>
<evidence type="ECO:0000313" key="1">
    <source>
        <dbReference type="EMBL" id="GFO44401.1"/>
    </source>
</evidence>
<dbReference type="AlphaFoldDB" id="A0AAV4DKJ5"/>
<dbReference type="Proteomes" id="UP000735302">
    <property type="component" value="Unassembled WGS sequence"/>
</dbReference>
<dbReference type="EMBL" id="BLXT01007956">
    <property type="protein sequence ID" value="GFO44401.1"/>
    <property type="molecule type" value="Genomic_DNA"/>
</dbReference>
<protein>
    <submittedName>
        <fullName evidence="1">Uncharacterized protein</fullName>
    </submittedName>
</protein>
<reference evidence="1 2" key="1">
    <citation type="journal article" date="2021" name="Elife">
        <title>Chloroplast acquisition without the gene transfer in kleptoplastic sea slugs, Plakobranchus ocellatus.</title>
        <authorList>
            <person name="Maeda T."/>
            <person name="Takahashi S."/>
            <person name="Yoshida T."/>
            <person name="Shimamura S."/>
            <person name="Takaki Y."/>
            <person name="Nagai Y."/>
            <person name="Toyoda A."/>
            <person name="Suzuki Y."/>
            <person name="Arimoto A."/>
            <person name="Ishii H."/>
            <person name="Satoh N."/>
            <person name="Nishiyama T."/>
            <person name="Hasebe M."/>
            <person name="Maruyama T."/>
            <person name="Minagawa J."/>
            <person name="Obokata J."/>
            <person name="Shigenobu S."/>
        </authorList>
    </citation>
    <scope>NUCLEOTIDE SEQUENCE [LARGE SCALE GENOMIC DNA]</scope>
</reference>
<gene>
    <name evidence="1" type="ORF">PoB_007090600</name>
</gene>
<evidence type="ECO:0000313" key="2">
    <source>
        <dbReference type="Proteomes" id="UP000735302"/>
    </source>
</evidence>
<accession>A0AAV4DKJ5</accession>
<proteinExistence type="predicted"/>